<name>A0A1I4ZXS6_9MICO</name>
<keyword evidence="1" id="KW-0472">Membrane</keyword>
<feature type="transmembrane region" description="Helical" evidence="1">
    <location>
        <begin position="61"/>
        <end position="83"/>
    </location>
</feature>
<feature type="transmembrane region" description="Helical" evidence="1">
    <location>
        <begin position="33"/>
        <end position="54"/>
    </location>
</feature>
<keyword evidence="1" id="KW-1133">Transmembrane helix</keyword>
<organism evidence="2 3">
    <name type="scientific">Mycetocola miduiensis</name>
    <dbReference type="NCBI Taxonomy" id="995034"/>
    <lineage>
        <taxon>Bacteria</taxon>
        <taxon>Bacillati</taxon>
        <taxon>Actinomycetota</taxon>
        <taxon>Actinomycetes</taxon>
        <taxon>Micrococcales</taxon>
        <taxon>Microbacteriaceae</taxon>
        <taxon>Mycetocola</taxon>
    </lineage>
</organism>
<reference evidence="3" key="1">
    <citation type="submission" date="2016-10" db="EMBL/GenBank/DDBJ databases">
        <authorList>
            <person name="Varghese N."/>
            <person name="Submissions S."/>
        </authorList>
    </citation>
    <scope>NUCLEOTIDE SEQUENCE [LARGE SCALE GENOMIC DNA]</scope>
    <source>
        <strain evidence="3">CGMCC 1.11101</strain>
    </source>
</reference>
<proteinExistence type="predicted"/>
<dbReference type="Proteomes" id="UP000198867">
    <property type="component" value="Unassembled WGS sequence"/>
</dbReference>
<feature type="transmembrane region" description="Helical" evidence="1">
    <location>
        <begin position="89"/>
        <end position="110"/>
    </location>
</feature>
<evidence type="ECO:0000256" key="1">
    <source>
        <dbReference type="SAM" id="Phobius"/>
    </source>
</evidence>
<dbReference type="STRING" id="995034.SAMN05216219_1159"/>
<protein>
    <submittedName>
        <fullName evidence="2">Uncharacterized protein</fullName>
    </submittedName>
</protein>
<accession>A0A1I4ZXS6</accession>
<dbReference type="AlphaFoldDB" id="A0A1I4ZXS6"/>
<evidence type="ECO:0000313" key="2">
    <source>
        <dbReference type="EMBL" id="SFN54849.1"/>
    </source>
</evidence>
<evidence type="ECO:0000313" key="3">
    <source>
        <dbReference type="Proteomes" id="UP000198867"/>
    </source>
</evidence>
<keyword evidence="3" id="KW-1185">Reference proteome</keyword>
<gene>
    <name evidence="2" type="ORF">SAMN05216219_1159</name>
</gene>
<keyword evidence="1" id="KW-0812">Transmembrane</keyword>
<sequence>MSAIVSGTALLVTGGLGMPLAFLAGSVFASFTWPAVILVAVVGGTQALATVLLLRRKEAALLWAAVAGFGMLIWIFVEISLIHESSWLQVIYFSTGSAQVALVLALLGIVEWLPRRPLHANPTSKTAPVSQAG</sequence>
<dbReference type="EMBL" id="FOVM01000002">
    <property type="protein sequence ID" value="SFN54849.1"/>
    <property type="molecule type" value="Genomic_DNA"/>
</dbReference>